<organism evidence="1 2">
    <name type="scientific">Tetrabaena socialis</name>
    <dbReference type="NCBI Taxonomy" id="47790"/>
    <lineage>
        <taxon>Eukaryota</taxon>
        <taxon>Viridiplantae</taxon>
        <taxon>Chlorophyta</taxon>
        <taxon>core chlorophytes</taxon>
        <taxon>Chlorophyceae</taxon>
        <taxon>CS clade</taxon>
        <taxon>Chlamydomonadales</taxon>
        <taxon>Tetrabaenaceae</taxon>
        <taxon>Tetrabaena</taxon>
    </lineage>
</organism>
<evidence type="ECO:0000313" key="1">
    <source>
        <dbReference type="EMBL" id="PNH09238.1"/>
    </source>
</evidence>
<evidence type="ECO:0000313" key="2">
    <source>
        <dbReference type="Proteomes" id="UP000236333"/>
    </source>
</evidence>
<name>A0A2J8A9N1_9CHLO</name>
<proteinExistence type="predicted"/>
<keyword evidence="2" id="KW-1185">Reference proteome</keyword>
<reference evidence="1 2" key="1">
    <citation type="journal article" date="2017" name="Mol. Biol. Evol.">
        <title>The 4-celled Tetrabaena socialis nuclear genome reveals the essential components for genetic control of cell number at the origin of multicellularity in the volvocine lineage.</title>
        <authorList>
            <person name="Featherston J."/>
            <person name="Arakaki Y."/>
            <person name="Hanschen E.R."/>
            <person name="Ferris P.J."/>
            <person name="Michod R.E."/>
            <person name="Olson B.J.S.C."/>
            <person name="Nozaki H."/>
            <person name="Durand P.M."/>
        </authorList>
    </citation>
    <scope>NUCLEOTIDE SEQUENCE [LARGE SCALE GENOMIC DNA]</scope>
    <source>
        <strain evidence="1 2">NIES-571</strain>
    </source>
</reference>
<accession>A0A2J8A9N1</accession>
<gene>
    <name evidence="1" type="ORF">TSOC_004159</name>
</gene>
<comment type="caution">
    <text evidence="1">The sequence shown here is derived from an EMBL/GenBank/DDBJ whole genome shotgun (WGS) entry which is preliminary data.</text>
</comment>
<dbReference type="AlphaFoldDB" id="A0A2J8A9N1"/>
<dbReference type="EMBL" id="PGGS01000098">
    <property type="protein sequence ID" value="PNH09238.1"/>
    <property type="molecule type" value="Genomic_DNA"/>
</dbReference>
<protein>
    <submittedName>
        <fullName evidence="1">Uncharacterized protein</fullName>
    </submittedName>
</protein>
<sequence length="112" mass="11600">MQTSMPAAGTALRGRLICGILKTAMYSLLAPDFLTTGIESKVKGRVPRGKGIEAGGGGSAMVGQGADRVMQICAPSAFATATVRAVKQTLLPLTVYTGSTRKRDCAVSRTQP</sequence>
<dbReference type="Proteomes" id="UP000236333">
    <property type="component" value="Unassembled WGS sequence"/>
</dbReference>